<evidence type="ECO:0000256" key="1">
    <source>
        <dbReference type="SAM" id="SignalP"/>
    </source>
</evidence>
<gene>
    <name evidence="2" type="ORF">VTL71DRAFT_4727</name>
</gene>
<dbReference type="Proteomes" id="UP001595075">
    <property type="component" value="Unassembled WGS sequence"/>
</dbReference>
<sequence length="327" mass="35875">MKYLLAITSLLLGLSSAHVIDPRKTGSCQDTCGKQFNAKTMSPEKSAFLSDCNNYMASTVTGPAITVTTTLPLAVFASQTFHESTQFTITPLQNASHAAPTHAPIPNYMSSPGCQSGSGPKVGDELYQSMCKCAGAKATQTKVPASTVTVAVHVPSQVSTFKIRVAFENGTFNYLSPQPYNVAGGEWVGSIVPAYANTTTNVKASFALQNGTLLYKSMKLMEYERVLPSLADGTPQLVWFVTQKEERMQNSRPFEITHKMVDNKMIHPLVPQEGGAGIEYSEFFICESCGNQLYISTSAWKDGYMRRIATDKWDKYDWVELHAEPDF</sequence>
<keyword evidence="1" id="KW-0732">Signal</keyword>
<name>A0ABR4C2W1_9HELO</name>
<evidence type="ECO:0000313" key="2">
    <source>
        <dbReference type="EMBL" id="KAL2064233.1"/>
    </source>
</evidence>
<proteinExistence type="predicted"/>
<accession>A0ABR4C2W1</accession>
<organism evidence="2 3">
    <name type="scientific">Oculimacula yallundae</name>
    <dbReference type="NCBI Taxonomy" id="86028"/>
    <lineage>
        <taxon>Eukaryota</taxon>
        <taxon>Fungi</taxon>
        <taxon>Dikarya</taxon>
        <taxon>Ascomycota</taxon>
        <taxon>Pezizomycotina</taxon>
        <taxon>Leotiomycetes</taxon>
        <taxon>Helotiales</taxon>
        <taxon>Ploettnerulaceae</taxon>
        <taxon>Oculimacula</taxon>
    </lineage>
</organism>
<keyword evidence="3" id="KW-1185">Reference proteome</keyword>
<dbReference type="EMBL" id="JAZHXI010000014">
    <property type="protein sequence ID" value="KAL2064233.1"/>
    <property type="molecule type" value="Genomic_DNA"/>
</dbReference>
<evidence type="ECO:0000313" key="3">
    <source>
        <dbReference type="Proteomes" id="UP001595075"/>
    </source>
</evidence>
<reference evidence="2 3" key="1">
    <citation type="journal article" date="2024" name="Commun. Biol.">
        <title>Comparative genomic analysis of thermophilic fungi reveals convergent evolutionary adaptations and gene losses.</title>
        <authorList>
            <person name="Steindorff A.S."/>
            <person name="Aguilar-Pontes M.V."/>
            <person name="Robinson A.J."/>
            <person name="Andreopoulos B."/>
            <person name="LaButti K."/>
            <person name="Kuo A."/>
            <person name="Mondo S."/>
            <person name="Riley R."/>
            <person name="Otillar R."/>
            <person name="Haridas S."/>
            <person name="Lipzen A."/>
            <person name="Grimwood J."/>
            <person name="Schmutz J."/>
            <person name="Clum A."/>
            <person name="Reid I.D."/>
            <person name="Moisan M.C."/>
            <person name="Butler G."/>
            <person name="Nguyen T.T.M."/>
            <person name="Dewar K."/>
            <person name="Conant G."/>
            <person name="Drula E."/>
            <person name="Henrissat B."/>
            <person name="Hansel C."/>
            <person name="Singer S."/>
            <person name="Hutchinson M.I."/>
            <person name="de Vries R.P."/>
            <person name="Natvig D.O."/>
            <person name="Powell A.J."/>
            <person name="Tsang A."/>
            <person name="Grigoriev I.V."/>
        </authorList>
    </citation>
    <scope>NUCLEOTIDE SEQUENCE [LARGE SCALE GENOMIC DNA]</scope>
    <source>
        <strain evidence="2 3">CBS 494.80</strain>
    </source>
</reference>
<protein>
    <submittedName>
        <fullName evidence="2">Uncharacterized protein</fullName>
    </submittedName>
</protein>
<comment type="caution">
    <text evidence="2">The sequence shown here is derived from an EMBL/GenBank/DDBJ whole genome shotgun (WGS) entry which is preliminary data.</text>
</comment>
<feature type="signal peptide" evidence="1">
    <location>
        <begin position="1"/>
        <end position="17"/>
    </location>
</feature>
<feature type="chain" id="PRO_5046382093" evidence="1">
    <location>
        <begin position="18"/>
        <end position="327"/>
    </location>
</feature>